<dbReference type="CDD" id="cd00093">
    <property type="entry name" value="HTH_XRE"/>
    <property type="match status" value="1"/>
</dbReference>
<dbReference type="Pfam" id="PF12844">
    <property type="entry name" value="HTH_19"/>
    <property type="match status" value="1"/>
</dbReference>
<keyword evidence="3" id="KW-1185">Reference proteome</keyword>
<dbReference type="HOGENOM" id="CLU_1515461_0_0_10"/>
<dbReference type="SUPFAM" id="SSF47413">
    <property type="entry name" value="lambda repressor-like DNA-binding domains"/>
    <property type="match status" value="1"/>
</dbReference>
<evidence type="ECO:0000259" key="1">
    <source>
        <dbReference type="PROSITE" id="PS50943"/>
    </source>
</evidence>
<dbReference type="Proteomes" id="UP000001635">
    <property type="component" value="Chromosome"/>
</dbReference>
<dbReference type="STRING" id="880070.Cycma_0546"/>
<proteinExistence type="predicted"/>
<dbReference type="KEGG" id="cmr:Cycma_0546"/>
<accession>G0IXY8</accession>
<name>G0IXY8_CYCMS</name>
<dbReference type="AlphaFoldDB" id="G0IXY8"/>
<dbReference type="SMART" id="SM00530">
    <property type="entry name" value="HTH_XRE"/>
    <property type="match status" value="1"/>
</dbReference>
<dbReference type="PROSITE" id="PS50943">
    <property type="entry name" value="HTH_CROC1"/>
    <property type="match status" value="1"/>
</dbReference>
<dbReference type="eggNOG" id="COG1396">
    <property type="taxonomic scope" value="Bacteria"/>
</dbReference>
<protein>
    <submittedName>
        <fullName evidence="2">Helix-turn-helix domain protein</fullName>
    </submittedName>
</protein>
<evidence type="ECO:0000313" key="3">
    <source>
        <dbReference type="Proteomes" id="UP000001635"/>
    </source>
</evidence>
<dbReference type="RefSeq" id="WP_014018619.1">
    <property type="nucleotide sequence ID" value="NC_015914.1"/>
</dbReference>
<reference evidence="3" key="1">
    <citation type="submission" date="2011-07" db="EMBL/GenBank/DDBJ databases">
        <title>The complete genome of Cyclobacterium marinum DSM 745.</title>
        <authorList>
            <person name="Lucas S."/>
            <person name="Han J."/>
            <person name="Lapidus A."/>
            <person name="Bruce D."/>
            <person name="Goodwin L."/>
            <person name="Pitluck S."/>
            <person name="Peters L."/>
            <person name="Kyrpides N."/>
            <person name="Mavromatis K."/>
            <person name="Ivanova N."/>
            <person name="Ovchinnikova G."/>
            <person name="Chertkov O."/>
            <person name="Detter J.C."/>
            <person name="Tapia R."/>
            <person name="Han C."/>
            <person name="Land M."/>
            <person name="Hauser L."/>
            <person name="Markowitz V."/>
            <person name="Cheng J.-F."/>
            <person name="Hugenholtz P."/>
            <person name="Woyke T."/>
            <person name="Wu D."/>
            <person name="Tindall B."/>
            <person name="Schuetze A."/>
            <person name="Brambilla E."/>
            <person name="Klenk H.-P."/>
            <person name="Eisen J.A."/>
        </authorList>
    </citation>
    <scope>NUCLEOTIDE SEQUENCE [LARGE SCALE GENOMIC DNA]</scope>
    <source>
        <strain evidence="3">ATCC 25205 / DSM 745 / LMG 13164 / NCIMB 1802</strain>
    </source>
</reference>
<evidence type="ECO:0000313" key="2">
    <source>
        <dbReference type="EMBL" id="AEL24321.1"/>
    </source>
</evidence>
<dbReference type="InterPro" id="IPR010982">
    <property type="entry name" value="Lambda_DNA-bd_dom_sf"/>
</dbReference>
<sequence length="177" mass="20599">MSGNLTIGKRIALLRKARSLTQQRLSELTGKSRGVIAQIEKDMVKPDYEFIGLFVRNLNIPYEWIFEPTETVEDWLLRGVKLPDEIGGHLNSNKGGHLRDHLMPENANEKHIKPKNEPYSQVDTGEVIHEEENTYKKASSEELRKFTLIHYRVMDQLLYRIDELEEKVRTLTPESKK</sequence>
<dbReference type="InterPro" id="IPR001387">
    <property type="entry name" value="Cro/C1-type_HTH"/>
</dbReference>
<feature type="domain" description="HTH cro/C1-type" evidence="1">
    <location>
        <begin position="11"/>
        <end position="65"/>
    </location>
</feature>
<dbReference type="EMBL" id="CP002955">
    <property type="protein sequence ID" value="AEL24321.1"/>
    <property type="molecule type" value="Genomic_DNA"/>
</dbReference>
<organism evidence="2 3">
    <name type="scientific">Cyclobacterium marinum (strain ATCC 25205 / DSM 745 / LMG 13164 / NCIMB 1802)</name>
    <name type="common">Flectobacillus marinus</name>
    <dbReference type="NCBI Taxonomy" id="880070"/>
    <lineage>
        <taxon>Bacteria</taxon>
        <taxon>Pseudomonadati</taxon>
        <taxon>Bacteroidota</taxon>
        <taxon>Cytophagia</taxon>
        <taxon>Cytophagales</taxon>
        <taxon>Cyclobacteriaceae</taxon>
        <taxon>Cyclobacterium</taxon>
    </lineage>
</organism>
<dbReference type="GO" id="GO:0003677">
    <property type="term" value="F:DNA binding"/>
    <property type="evidence" value="ECO:0007669"/>
    <property type="project" value="InterPro"/>
</dbReference>
<gene>
    <name evidence="2" type="ordered locus">Cycma_0546</name>
</gene>
<dbReference type="Gene3D" id="1.10.260.40">
    <property type="entry name" value="lambda repressor-like DNA-binding domains"/>
    <property type="match status" value="1"/>
</dbReference>